<dbReference type="InterPro" id="IPR038765">
    <property type="entry name" value="Papain-like_cys_pep_sf"/>
</dbReference>
<evidence type="ECO:0000313" key="2">
    <source>
        <dbReference type="EMBL" id="UQS84653.1"/>
    </source>
</evidence>
<proteinExistence type="predicted"/>
<dbReference type="RefSeq" id="WP_249510637.1">
    <property type="nucleotide sequence ID" value="NZ_CP093362.1"/>
</dbReference>
<dbReference type="PANTHER" id="PTHR37806:SF1">
    <property type="entry name" value="PEPTIDASE C39-LIKE DOMAIN-CONTAINING PROTEIN"/>
    <property type="match status" value="1"/>
</dbReference>
<dbReference type="SUPFAM" id="SSF54001">
    <property type="entry name" value="Cysteine proteinases"/>
    <property type="match status" value="1"/>
</dbReference>
<gene>
    <name evidence="2" type="ORF">MOO46_05230</name>
</gene>
<evidence type="ECO:0000313" key="3">
    <source>
        <dbReference type="Proteomes" id="UP000831859"/>
    </source>
</evidence>
<sequence length="228" mass="25502">MLNYKKIILFIGFLALAIFGASYTTFGSMNDEDPISGTYSIRPAEKNANAVELNAPYISQKAIKAWDGCEAASLLEAFHSKGVLLNTDLKEFLKQMPISKDGNPNNGFAGSPYSSSGKYFESIFPKALDKWGNQYHKVKDMTGSSINDLKKQIDAGNPVLTYIVSGYQKPQYKKYSFGTEIDNSHVVLLDGYERGYYHVSDPNHGQYWVKASSFEQSYNYKKYAVAVQ</sequence>
<accession>A0ABY4PG53</accession>
<dbReference type="PANTHER" id="PTHR37806">
    <property type="entry name" value="LMO0724 PROTEIN"/>
    <property type="match status" value="1"/>
</dbReference>
<dbReference type="EMBL" id="CP093362">
    <property type="protein sequence ID" value="UQS84653.1"/>
    <property type="molecule type" value="Genomic_DNA"/>
</dbReference>
<dbReference type="Pfam" id="PF13529">
    <property type="entry name" value="Peptidase_C39_2"/>
    <property type="match status" value="1"/>
</dbReference>
<evidence type="ECO:0000259" key="1">
    <source>
        <dbReference type="Pfam" id="PF13529"/>
    </source>
</evidence>
<dbReference type="Gene3D" id="3.90.70.10">
    <property type="entry name" value="Cysteine proteinases"/>
    <property type="match status" value="1"/>
</dbReference>
<dbReference type="Proteomes" id="UP000831859">
    <property type="component" value="Chromosome"/>
</dbReference>
<protein>
    <submittedName>
        <fullName evidence="2">C39 family peptidase</fullName>
    </submittedName>
</protein>
<name>A0ABY4PG53_9LACO</name>
<feature type="domain" description="Peptidase C39-like" evidence="1">
    <location>
        <begin position="53"/>
        <end position="203"/>
    </location>
</feature>
<reference evidence="2 3" key="1">
    <citation type="journal article" date="2022" name="Int. J. Syst. Evol. Microbiol.">
        <title>Apilactobacillus apisilvae sp. nov., Nicolia spurrieriana gen. nov. sp. nov., Bombilactobacillus folatiphilus sp. nov. and Bombilactobacillus thymidiniphilus sp. nov., four new lactic acid bacterial isolates from stingless bees Tetragonula carbonaria and Austroplebeia australis.</title>
        <authorList>
            <person name="Oliphant S.A."/>
            <person name="Watson-Haigh N.S."/>
            <person name="Sumby K.M."/>
            <person name="Gardner J."/>
            <person name="Groom S."/>
            <person name="Jiranek V."/>
        </authorList>
    </citation>
    <scope>NUCLEOTIDE SEQUENCE [LARGE SCALE GENOMIC DNA]</scope>
    <source>
        <strain evidence="2 3">SG5_A10</strain>
    </source>
</reference>
<dbReference type="InterPro" id="IPR039564">
    <property type="entry name" value="Peptidase_C39-like"/>
</dbReference>
<organism evidence="2 3">
    <name type="scientific">Apilactobacillus apisilvae</name>
    <dbReference type="NCBI Taxonomy" id="2923364"/>
    <lineage>
        <taxon>Bacteria</taxon>
        <taxon>Bacillati</taxon>
        <taxon>Bacillota</taxon>
        <taxon>Bacilli</taxon>
        <taxon>Lactobacillales</taxon>
        <taxon>Lactobacillaceae</taxon>
        <taxon>Apilactobacillus</taxon>
    </lineage>
</organism>
<keyword evidence="3" id="KW-1185">Reference proteome</keyword>